<evidence type="ECO:0000256" key="1">
    <source>
        <dbReference type="SAM" id="SignalP"/>
    </source>
</evidence>
<protein>
    <recommendedName>
        <fullName evidence="4">Lipoprotein</fullName>
    </recommendedName>
</protein>
<dbReference type="RefSeq" id="WP_187017917.1">
    <property type="nucleotide sequence ID" value="NZ_JACRUK010000013.1"/>
</dbReference>
<feature type="signal peptide" evidence="1">
    <location>
        <begin position="1"/>
        <end position="19"/>
    </location>
</feature>
<sequence length="198" mass="22946">MKKQLVILLISAVILSCTATKTVKTTDEAVGIKQKTSNPNNPYIYKNGYKNWKIKPNLIIQDADSTYLNELRFNAVFSAMYTQKLMFDKYGKWDKEIWLEGDSTPILIWENRQLIDSNPELFTVAATGTESITEMFASVNVFNSKKQDCFSQQYPAKDTLIHFFATAIRNLKSNHTFYTQYWKLKTQHSEEQYRTVAP</sequence>
<evidence type="ECO:0008006" key="4">
    <source>
        <dbReference type="Google" id="ProtNLM"/>
    </source>
</evidence>
<gene>
    <name evidence="2" type="ORF">H8R25_07330</name>
</gene>
<keyword evidence="3" id="KW-1185">Reference proteome</keyword>
<accession>A0A923MYZ0</accession>
<name>A0A923MYZ0_9FLAO</name>
<feature type="chain" id="PRO_5038032952" description="Lipoprotein" evidence="1">
    <location>
        <begin position="20"/>
        <end position="198"/>
    </location>
</feature>
<dbReference type="PROSITE" id="PS51257">
    <property type="entry name" value="PROKAR_LIPOPROTEIN"/>
    <property type="match status" value="1"/>
</dbReference>
<comment type="caution">
    <text evidence="2">The sequence shown here is derived from an EMBL/GenBank/DDBJ whole genome shotgun (WGS) entry which is preliminary data.</text>
</comment>
<dbReference type="Proteomes" id="UP000641454">
    <property type="component" value="Unassembled WGS sequence"/>
</dbReference>
<dbReference type="EMBL" id="JACRUL010000013">
    <property type="protein sequence ID" value="MBC5844246.1"/>
    <property type="molecule type" value="Genomic_DNA"/>
</dbReference>
<reference evidence="2 3" key="1">
    <citation type="submission" date="2020-08" db="EMBL/GenBank/DDBJ databases">
        <title>Description of novel Flavobacterium F-392 isolate.</title>
        <authorList>
            <person name="Saticioglu I.B."/>
            <person name="Duman M."/>
            <person name="Altun S."/>
        </authorList>
    </citation>
    <scope>NUCLEOTIDE SEQUENCE [LARGE SCALE GENOMIC DNA]</scope>
    <source>
        <strain evidence="2 3">F-392</strain>
    </source>
</reference>
<organism evidence="2 3">
    <name type="scientific">Flavobacterium muglaense</name>
    <dbReference type="NCBI Taxonomy" id="2764716"/>
    <lineage>
        <taxon>Bacteria</taxon>
        <taxon>Pseudomonadati</taxon>
        <taxon>Bacteroidota</taxon>
        <taxon>Flavobacteriia</taxon>
        <taxon>Flavobacteriales</taxon>
        <taxon>Flavobacteriaceae</taxon>
        <taxon>Flavobacterium</taxon>
    </lineage>
</organism>
<dbReference type="AlphaFoldDB" id="A0A923MYZ0"/>
<evidence type="ECO:0000313" key="2">
    <source>
        <dbReference type="EMBL" id="MBC5844246.1"/>
    </source>
</evidence>
<proteinExistence type="predicted"/>
<evidence type="ECO:0000313" key="3">
    <source>
        <dbReference type="Proteomes" id="UP000641454"/>
    </source>
</evidence>
<keyword evidence="1" id="KW-0732">Signal</keyword>